<feature type="chain" id="PRO_5017289913" evidence="4">
    <location>
        <begin position="26"/>
        <end position="529"/>
    </location>
</feature>
<dbReference type="InterPro" id="IPR000073">
    <property type="entry name" value="AB_hydrolase_1"/>
</dbReference>
<dbReference type="EMBL" id="QZFU01000014">
    <property type="protein sequence ID" value="RJO78069.1"/>
    <property type="molecule type" value="Genomic_DNA"/>
</dbReference>
<evidence type="ECO:0000256" key="2">
    <source>
        <dbReference type="ARBA" id="ARBA00022729"/>
    </source>
</evidence>
<keyword evidence="2 4" id="KW-0732">Signal</keyword>
<dbReference type="PANTHER" id="PTHR43248">
    <property type="entry name" value="2-SUCCINYL-6-HYDROXY-2,4-CYCLOHEXADIENE-1-CARBOXYLATE SYNTHASE"/>
    <property type="match status" value="1"/>
</dbReference>
<dbReference type="GO" id="GO:0016787">
    <property type="term" value="F:hydrolase activity"/>
    <property type="evidence" value="ECO:0007669"/>
    <property type="project" value="UniProtKB-KW"/>
</dbReference>
<organism evidence="7 8">
    <name type="scientific">Nocardia panacis</name>
    <dbReference type="NCBI Taxonomy" id="2340916"/>
    <lineage>
        <taxon>Bacteria</taxon>
        <taxon>Bacillati</taxon>
        <taxon>Actinomycetota</taxon>
        <taxon>Actinomycetes</taxon>
        <taxon>Mycobacteriales</taxon>
        <taxon>Nocardiaceae</taxon>
        <taxon>Nocardia</taxon>
    </lineage>
</organism>
<dbReference type="InterPro" id="IPR051601">
    <property type="entry name" value="Serine_prot/Carboxylest_S33"/>
</dbReference>
<evidence type="ECO:0000256" key="4">
    <source>
        <dbReference type="SAM" id="SignalP"/>
    </source>
</evidence>
<dbReference type="AlphaFoldDB" id="A0A3A4KFY6"/>
<dbReference type="InterPro" id="IPR029058">
    <property type="entry name" value="AB_hydrolase_fold"/>
</dbReference>
<dbReference type="PANTHER" id="PTHR43248:SF29">
    <property type="entry name" value="TRIPEPTIDYL AMINOPEPTIDASE"/>
    <property type="match status" value="1"/>
</dbReference>
<evidence type="ECO:0000259" key="6">
    <source>
        <dbReference type="Pfam" id="PF08386"/>
    </source>
</evidence>
<evidence type="ECO:0000259" key="5">
    <source>
        <dbReference type="Pfam" id="PF00561"/>
    </source>
</evidence>
<reference evidence="7 8" key="1">
    <citation type="submission" date="2018-09" db="EMBL/GenBank/DDBJ databases">
        <title>YIM PH21274 draft genome.</title>
        <authorList>
            <person name="Miao C."/>
        </authorList>
    </citation>
    <scope>NUCLEOTIDE SEQUENCE [LARGE SCALE GENOMIC DNA]</scope>
    <source>
        <strain evidence="7 8">YIM PH 21724</strain>
    </source>
</reference>
<feature type="domain" description="Peptidase S33 tripeptidyl aminopeptidase-like C-terminal" evidence="6">
    <location>
        <begin position="418"/>
        <end position="520"/>
    </location>
</feature>
<keyword evidence="8" id="KW-1185">Reference proteome</keyword>
<feature type="domain" description="AB hydrolase-1" evidence="5">
    <location>
        <begin position="106"/>
        <end position="249"/>
    </location>
</feature>
<evidence type="ECO:0000313" key="7">
    <source>
        <dbReference type="EMBL" id="RJO78069.1"/>
    </source>
</evidence>
<comment type="caution">
    <text evidence="7">The sequence shown here is derived from an EMBL/GenBank/DDBJ whole genome shotgun (WGS) entry which is preliminary data.</text>
</comment>
<gene>
    <name evidence="7" type="ORF">D5S18_06755</name>
</gene>
<protein>
    <submittedName>
        <fullName evidence="7">Alpha/beta hydrolase</fullName>
    </submittedName>
</protein>
<dbReference type="Proteomes" id="UP000266677">
    <property type="component" value="Unassembled WGS sequence"/>
</dbReference>
<dbReference type="Pfam" id="PF00561">
    <property type="entry name" value="Abhydrolase_1"/>
    <property type="match status" value="1"/>
</dbReference>
<dbReference type="PROSITE" id="PS51257">
    <property type="entry name" value="PROKAR_LIPOPROTEIN"/>
    <property type="match status" value="1"/>
</dbReference>
<name>A0A3A4KFY6_9NOCA</name>
<dbReference type="InterPro" id="IPR013595">
    <property type="entry name" value="Pept_S33_TAP-like_C"/>
</dbReference>
<accession>A0A3A4KFY6</accession>
<dbReference type="Gene3D" id="3.40.50.1820">
    <property type="entry name" value="alpha/beta hydrolase"/>
    <property type="match status" value="1"/>
</dbReference>
<proteinExistence type="inferred from homology"/>
<dbReference type="Pfam" id="PF08386">
    <property type="entry name" value="Abhydrolase_4"/>
    <property type="match status" value="1"/>
</dbReference>
<evidence type="ECO:0000313" key="8">
    <source>
        <dbReference type="Proteomes" id="UP000266677"/>
    </source>
</evidence>
<keyword evidence="3 7" id="KW-0378">Hydrolase</keyword>
<evidence type="ECO:0000256" key="1">
    <source>
        <dbReference type="ARBA" id="ARBA00010088"/>
    </source>
</evidence>
<comment type="similarity">
    <text evidence="1">Belongs to the peptidase S33 family.</text>
</comment>
<dbReference type="SUPFAM" id="SSF53474">
    <property type="entry name" value="alpha/beta-Hydrolases"/>
    <property type="match status" value="1"/>
</dbReference>
<evidence type="ECO:0000256" key="3">
    <source>
        <dbReference type="ARBA" id="ARBA00022801"/>
    </source>
</evidence>
<feature type="signal peptide" evidence="4">
    <location>
        <begin position="1"/>
        <end position="25"/>
    </location>
</feature>
<dbReference type="OrthoDB" id="4006962at2"/>
<sequence length="529" mass="56115">MSGSRILAMAGIAGLVAAMTACSSSAPKDPPRGSSIADLVAQADAAPTPTLAWEPCAAPLVGKVCATAQVPIDYAKPDGPKLGLAVLKQPAKDPAHRIGTLFTASGGPGGSGFEDAAGGEILPGPLAERFDIVTFDQRGIGRSGKIRCFPNDEAAQQFWSRATLPPVNAEQERATEALSREFAAACGANAGELLAHVTTADAARDMDLLRRAVGDAKLTYEGGSYASYLGEVYGALFGERVRALQLTAMIDPDGYTNDSIARQRDSALGTEQTAAEFLRQCALAGRDRCAFGAEPGADPTAITARNKAVLDKVRQGGVTVGHGEQARTFSATKIMAANTGLLYNSYEGWDELAQLMVNLERGAEGDPALVAGLIEGPANEYQPDFMAAFSAITCADAPVPRDPGIWPEKAREFAKDAPNYGPYWFYLVQSCASWPSPAQGYPQRFTGPWKFHNETPALLINNRFDPITSLAFAQAAEQQLGNARLVVTEGAGHTPPGTCYQRIRDEYLIDLRVPPAGFTCTPERKPFSE</sequence>